<dbReference type="Proteomes" id="UP000490980">
    <property type="component" value="Unassembled WGS sequence"/>
</dbReference>
<reference evidence="1 2" key="1">
    <citation type="submission" date="2020-03" db="EMBL/GenBank/DDBJ databases">
        <authorList>
            <person name="Lai Q."/>
        </authorList>
    </citation>
    <scope>NUCLEOTIDE SEQUENCE [LARGE SCALE GENOMIC DNA]</scope>
    <source>
        <strain evidence="1 2">CCUG 25036</strain>
    </source>
</reference>
<comment type="caution">
    <text evidence="1">The sequence shown here is derived from an EMBL/GenBank/DDBJ whole genome shotgun (WGS) entry which is preliminary data.</text>
</comment>
<dbReference type="RefSeq" id="WP_166946606.1">
    <property type="nucleotide sequence ID" value="NZ_JAARLZ010000002.1"/>
</dbReference>
<dbReference type="EMBL" id="JAARLZ010000002">
    <property type="protein sequence ID" value="NII05502.1"/>
    <property type="molecule type" value="Genomic_DNA"/>
</dbReference>
<gene>
    <name evidence="1" type="ORF">HBF25_03750</name>
</gene>
<keyword evidence="2" id="KW-1185">Reference proteome</keyword>
<protein>
    <submittedName>
        <fullName evidence="1">DUF3606 domain-containing protein</fullName>
    </submittedName>
</protein>
<dbReference type="Pfam" id="PF12244">
    <property type="entry name" value="DUF3606"/>
    <property type="match status" value="1"/>
</dbReference>
<sequence length="68" mass="7471">MSAAPPLVPSRLAARIDTSQVSDIRYWTRTLGVTPNDLCLAVAAVGDIPADVRAEIRRRRRLFAPGRI</sequence>
<dbReference type="AlphaFoldDB" id="A0A7X5U814"/>
<proteinExistence type="predicted"/>
<evidence type="ECO:0000313" key="1">
    <source>
        <dbReference type="EMBL" id="NII05502.1"/>
    </source>
</evidence>
<accession>A0A7X5U814</accession>
<organism evidence="1 2">
    <name type="scientific">Luteibacter anthropi</name>
    <dbReference type="NCBI Taxonomy" id="564369"/>
    <lineage>
        <taxon>Bacteria</taxon>
        <taxon>Pseudomonadati</taxon>
        <taxon>Pseudomonadota</taxon>
        <taxon>Gammaproteobacteria</taxon>
        <taxon>Lysobacterales</taxon>
        <taxon>Rhodanobacteraceae</taxon>
        <taxon>Luteibacter</taxon>
    </lineage>
</organism>
<evidence type="ECO:0000313" key="2">
    <source>
        <dbReference type="Proteomes" id="UP000490980"/>
    </source>
</evidence>
<dbReference type="InterPro" id="IPR022037">
    <property type="entry name" value="DUF3606"/>
</dbReference>
<name>A0A7X5U814_9GAMM</name>